<name>A0A818J096_9BILA</name>
<dbReference type="InterPro" id="IPR029510">
    <property type="entry name" value="Ald_DH_CS_GLU"/>
</dbReference>
<comment type="similarity">
    <text evidence="1 4 7">Belongs to the aldehyde dehydrogenase family.</text>
</comment>
<feature type="transmembrane region" description="Helical" evidence="8">
    <location>
        <begin position="501"/>
        <end position="519"/>
    </location>
</feature>
<dbReference type="PANTHER" id="PTHR43570">
    <property type="entry name" value="ALDEHYDE DEHYDROGENASE"/>
    <property type="match status" value="1"/>
</dbReference>
<dbReference type="GO" id="GO:0006081">
    <property type="term" value="P:aldehyde metabolic process"/>
    <property type="evidence" value="ECO:0007669"/>
    <property type="project" value="InterPro"/>
</dbReference>
<evidence type="ECO:0000256" key="3">
    <source>
        <dbReference type="ARBA" id="ARBA00023027"/>
    </source>
</evidence>
<keyword evidence="8" id="KW-0812">Transmembrane</keyword>
<keyword evidence="8" id="KW-1133">Transmembrane helix</keyword>
<accession>A0A818J096</accession>
<feature type="active site" evidence="5 6">
    <location>
        <position position="239"/>
    </location>
</feature>
<evidence type="ECO:0000256" key="1">
    <source>
        <dbReference type="ARBA" id="ARBA00009986"/>
    </source>
</evidence>
<evidence type="ECO:0000256" key="6">
    <source>
        <dbReference type="PROSITE-ProRule" id="PRU10007"/>
    </source>
</evidence>
<dbReference type="InterPro" id="IPR015590">
    <property type="entry name" value="Aldehyde_DH_dom"/>
</dbReference>
<dbReference type="GO" id="GO:0004029">
    <property type="term" value="F:aldehyde dehydrogenase (NAD+) activity"/>
    <property type="evidence" value="ECO:0007669"/>
    <property type="project" value="TreeGrafter"/>
</dbReference>
<dbReference type="PROSITE" id="PS00687">
    <property type="entry name" value="ALDEHYDE_DEHYDR_GLU"/>
    <property type="match status" value="1"/>
</dbReference>
<protein>
    <recommendedName>
        <fullName evidence="4">Aldehyde dehydrogenase</fullName>
    </recommendedName>
</protein>
<feature type="domain" description="Aldehyde dehydrogenase" evidence="9">
    <location>
        <begin position="35"/>
        <end position="457"/>
    </location>
</feature>
<dbReference type="PANTHER" id="PTHR43570:SF16">
    <property type="entry name" value="ALDEHYDE DEHYDROGENASE TYPE III, ISOFORM Q"/>
    <property type="match status" value="1"/>
</dbReference>
<feature type="active site" evidence="5">
    <location>
        <position position="273"/>
    </location>
</feature>
<proteinExistence type="inferred from homology"/>
<dbReference type="GO" id="GO:0005737">
    <property type="term" value="C:cytoplasm"/>
    <property type="evidence" value="ECO:0007669"/>
    <property type="project" value="TreeGrafter"/>
</dbReference>
<keyword evidence="2 4" id="KW-0560">Oxidoreductase</keyword>
<reference evidence="10" key="1">
    <citation type="submission" date="2021-02" db="EMBL/GenBank/DDBJ databases">
        <authorList>
            <person name="Nowell W R."/>
        </authorList>
    </citation>
    <scope>NUCLEOTIDE SEQUENCE</scope>
</reference>
<organism evidence="10 11">
    <name type="scientific">Rotaria socialis</name>
    <dbReference type="NCBI Taxonomy" id="392032"/>
    <lineage>
        <taxon>Eukaryota</taxon>
        <taxon>Metazoa</taxon>
        <taxon>Spiralia</taxon>
        <taxon>Gnathifera</taxon>
        <taxon>Rotifera</taxon>
        <taxon>Eurotatoria</taxon>
        <taxon>Bdelloidea</taxon>
        <taxon>Philodinida</taxon>
        <taxon>Philodinidae</taxon>
        <taxon>Rotaria</taxon>
    </lineage>
</organism>
<dbReference type="EMBL" id="CAJNYU010002277">
    <property type="protein sequence ID" value="CAF3528201.1"/>
    <property type="molecule type" value="Genomic_DNA"/>
</dbReference>
<keyword evidence="8" id="KW-0472">Membrane</keyword>
<evidence type="ECO:0000256" key="7">
    <source>
        <dbReference type="RuleBase" id="RU003345"/>
    </source>
</evidence>
<dbReference type="Gene3D" id="3.40.309.10">
    <property type="entry name" value="Aldehyde Dehydrogenase, Chain A, domain 2"/>
    <property type="match status" value="1"/>
</dbReference>
<gene>
    <name evidence="10" type="ORF">FME351_LOCUS18334</name>
</gene>
<evidence type="ECO:0000313" key="11">
    <source>
        <dbReference type="Proteomes" id="UP000663869"/>
    </source>
</evidence>
<dbReference type="Proteomes" id="UP000663869">
    <property type="component" value="Unassembled WGS sequence"/>
</dbReference>
<dbReference type="FunFam" id="3.40.605.10:FF:000004">
    <property type="entry name" value="Aldehyde dehydrogenase"/>
    <property type="match status" value="1"/>
</dbReference>
<dbReference type="InterPro" id="IPR016162">
    <property type="entry name" value="Ald_DH_N"/>
</dbReference>
<evidence type="ECO:0000256" key="4">
    <source>
        <dbReference type="PIRNR" id="PIRNR036492"/>
    </source>
</evidence>
<evidence type="ECO:0000256" key="5">
    <source>
        <dbReference type="PIRSR" id="PIRSR036492-1"/>
    </source>
</evidence>
<dbReference type="SUPFAM" id="SSF53720">
    <property type="entry name" value="ALDH-like"/>
    <property type="match status" value="1"/>
</dbReference>
<dbReference type="Gene3D" id="3.40.605.10">
    <property type="entry name" value="Aldehyde Dehydrogenase, Chain A, domain 1"/>
    <property type="match status" value="1"/>
</dbReference>
<dbReference type="PIRSF" id="PIRSF036492">
    <property type="entry name" value="ALDH"/>
    <property type="match status" value="1"/>
</dbReference>
<dbReference type="Pfam" id="PF00171">
    <property type="entry name" value="Aldedh"/>
    <property type="match status" value="1"/>
</dbReference>
<dbReference type="FunFam" id="3.40.309.10:FF:000003">
    <property type="entry name" value="Aldehyde dehydrogenase"/>
    <property type="match status" value="1"/>
</dbReference>
<sequence>MQSDNTIHWFPVHSYRRIATTTITMIETSIDSIPNIFQDLRASFNAGKTKSLAWRKKQLEQLFKMCDEQKEVFASAAYADFHRPTAETLLFDCGVIRNECIHVLNHIDEWARDESRSDSLAYATMDKYIHPEPFGICLIIGAWNYPFLLTLSPLVGAIAAGNCVVLKPSELAPNSAAITATMVERYLDPSCIRVVLGAVDQTQTLLKGDINHIFYTGSTSVGKLIMKAAAEKMVPVILECGGKSPVYIADDANIAVTAKRIAWGKTINCGQTCVAPDYILCSKTTESRLIPEIVKAWQSFYTDNPSNSDSYCHIVNDRHFERVKRLIDSTKVVYGGQTDAKQNFIEPTIMTNVNGNDKVMQEEIFGPILPIVTVNNENEAIEFINARPKPLALYVFTSNNNLAKTIINSTSSGSTCVNDVIFQIAPPCLPFGGVGESGIGNYHGKNSFDAFSHSRSVAYSPTWAERLIAKRNPPYTQKKTASLESLTKGHRNWLPIPRLGFWFWAFAALATAIATRVITRGIKNNIWDL</sequence>
<evidence type="ECO:0000256" key="8">
    <source>
        <dbReference type="SAM" id="Phobius"/>
    </source>
</evidence>
<evidence type="ECO:0000256" key="2">
    <source>
        <dbReference type="ARBA" id="ARBA00023002"/>
    </source>
</evidence>
<dbReference type="AlphaFoldDB" id="A0A818J096"/>
<keyword evidence="3" id="KW-0520">NAD</keyword>
<evidence type="ECO:0000259" key="9">
    <source>
        <dbReference type="Pfam" id="PF00171"/>
    </source>
</evidence>
<evidence type="ECO:0000313" key="10">
    <source>
        <dbReference type="EMBL" id="CAF3528201.1"/>
    </source>
</evidence>
<comment type="caution">
    <text evidence="10">The sequence shown here is derived from an EMBL/GenBank/DDBJ whole genome shotgun (WGS) entry which is preliminary data.</text>
</comment>
<dbReference type="InterPro" id="IPR016163">
    <property type="entry name" value="Ald_DH_C"/>
</dbReference>
<dbReference type="InterPro" id="IPR012394">
    <property type="entry name" value="Aldehyde_DH_NAD(P)"/>
</dbReference>
<dbReference type="InterPro" id="IPR016161">
    <property type="entry name" value="Ald_DH/histidinol_DH"/>
</dbReference>